<protein>
    <submittedName>
        <fullName evidence="1">Uncharacterized protein</fullName>
    </submittedName>
</protein>
<accession>A0A9P4Y4P0</accession>
<proteinExistence type="predicted"/>
<gene>
    <name evidence="1" type="ORF">M406DRAFT_97590</name>
</gene>
<dbReference type="Proteomes" id="UP000803844">
    <property type="component" value="Unassembled WGS sequence"/>
</dbReference>
<dbReference type="AlphaFoldDB" id="A0A9P4Y4P0"/>
<evidence type="ECO:0000313" key="1">
    <source>
        <dbReference type="EMBL" id="KAF3766420.1"/>
    </source>
</evidence>
<dbReference type="RefSeq" id="XP_040777381.1">
    <property type="nucleotide sequence ID" value="XM_040926370.1"/>
</dbReference>
<name>A0A9P4Y4P0_CRYP1</name>
<dbReference type="EMBL" id="MU032347">
    <property type="protein sequence ID" value="KAF3766420.1"/>
    <property type="molecule type" value="Genomic_DNA"/>
</dbReference>
<reference evidence="1" key="1">
    <citation type="journal article" date="2020" name="Phytopathology">
        <title>Genome sequence of the chestnut blight fungus Cryphonectria parasitica EP155: A fundamental resource for an archetypical invasive plant pathogen.</title>
        <authorList>
            <person name="Crouch J.A."/>
            <person name="Dawe A."/>
            <person name="Aerts A."/>
            <person name="Barry K."/>
            <person name="Churchill A.C.L."/>
            <person name="Grimwood J."/>
            <person name="Hillman B."/>
            <person name="Milgroom M.G."/>
            <person name="Pangilinan J."/>
            <person name="Smith M."/>
            <person name="Salamov A."/>
            <person name="Schmutz J."/>
            <person name="Yadav J."/>
            <person name="Grigoriev I.V."/>
            <person name="Nuss D."/>
        </authorList>
    </citation>
    <scope>NUCLEOTIDE SEQUENCE</scope>
    <source>
        <strain evidence="1">EP155</strain>
    </source>
</reference>
<keyword evidence="2" id="KW-1185">Reference proteome</keyword>
<sequence>MLRSHSSSAALGPIFLSRPDTLPSAPVTTNFLGAGARPTRRRGIRPLRPRCLGGPCYVLVAIAMSTLCNIVQACCAASRGCCWLGARIIASSIALPGYHVEALQRSKSGAGHASTPHRAFDK</sequence>
<organism evidence="1 2">
    <name type="scientific">Cryphonectria parasitica (strain ATCC 38755 / EP155)</name>
    <dbReference type="NCBI Taxonomy" id="660469"/>
    <lineage>
        <taxon>Eukaryota</taxon>
        <taxon>Fungi</taxon>
        <taxon>Dikarya</taxon>
        <taxon>Ascomycota</taxon>
        <taxon>Pezizomycotina</taxon>
        <taxon>Sordariomycetes</taxon>
        <taxon>Sordariomycetidae</taxon>
        <taxon>Diaporthales</taxon>
        <taxon>Cryphonectriaceae</taxon>
        <taxon>Cryphonectria-Endothia species complex</taxon>
        <taxon>Cryphonectria</taxon>
    </lineage>
</organism>
<evidence type="ECO:0000313" key="2">
    <source>
        <dbReference type="Proteomes" id="UP000803844"/>
    </source>
</evidence>
<dbReference type="GeneID" id="63843499"/>
<comment type="caution">
    <text evidence="1">The sequence shown here is derived from an EMBL/GenBank/DDBJ whole genome shotgun (WGS) entry which is preliminary data.</text>
</comment>